<dbReference type="AlphaFoldDB" id="A0A0K0DEQ2"/>
<accession>A0A0K0DEQ2</accession>
<reference evidence="2" key="2">
    <citation type="submission" date="2017-02" db="UniProtKB">
        <authorList>
            <consortium name="WormBaseParasite"/>
        </authorList>
    </citation>
    <scope>IDENTIFICATION</scope>
</reference>
<evidence type="ECO:0000313" key="1">
    <source>
        <dbReference type="Proteomes" id="UP000035642"/>
    </source>
</evidence>
<sequence length="93" mass="10358">MSTSENSSRQLSNVQISAEITLNGTLVVDAQLTSIHYITITAENYTNLLQEFRIDFKNEVVDLEMGESGGYERGNAIYATKGNKFKICHPLIT</sequence>
<name>A0A0K0DEQ2_ANGCA</name>
<protein>
    <submittedName>
        <fullName evidence="2">Glyco_hydro_38C domain-containing protein</fullName>
    </submittedName>
</protein>
<evidence type="ECO:0000313" key="2">
    <source>
        <dbReference type="WBParaSite" id="ACAC_0000937101-mRNA-1"/>
    </source>
</evidence>
<proteinExistence type="predicted"/>
<dbReference type="STRING" id="6313.A0A0K0DEQ2"/>
<keyword evidence="1" id="KW-1185">Reference proteome</keyword>
<dbReference type="Proteomes" id="UP000035642">
    <property type="component" value="Unassembled WGS sequence"/>
</dbReference>
<dbReference type="WBParaSite" id="ACAC_0000937101-mRNA-1">
    <property type="protein sequence ID" value="ACAC_0000937101-mRNA-1"/>
    <property type="gene ID" value="ACAC_0000937101"/>
</dbReference>
<organism evidence="1 2">
    <name type="scientific">Angiostrongylus cantonensis</name>
    <name type="common">Rat lungworm</name>
    <dbReference type="NCBI Taxonomy" id="6313"/>
    <lineage>
        <taxon>Eukaryota</taxon>
        <taxon>Metazoa</taxon>
        <taxon>Ecdysozoa</taxon>
        <taxon>Nematoda</taxon>
        <taxon>Chromadorea</taxon>
        <taxon>Rhabditida</taxon>
        <taxon>Rhabditina</taxon>
        <taxon>Rhabditomorpha</taxon>
        <taxon>Strongyloidea</taxon>
        <taxon>Metastrongylidae</taxon>
        <taxon>Angiostrongylus</taxon>
    </lineage>
</organism>
<reference evidence="1" key="1">
    <citation type="submission" date="2012-09" db="EMBL/GenBank/DDBJ databases">
        <authorList>
            <person name="Martin A.A."/>
        </authorList>
    </citation>
    <scope>NUCLEOTIDE SEQUENCE</scope>
</reference>